<reference evidence="4" key="1">
    <citation type="submission" date="2021-04" db="EMBL/GenBank/DDBJ databases">
        <authorList>
            <consortium name="Molecular Ecology Group"/>
        </authorList>
    </citation>
    <scope>NUCLEOTIDE SEQUENCE</scope>
</reference>
<dbReference type="SUPFAM" id="SSF57424">
    <property type="entry name" value="LDL receptor-like module"/>
    <property type="match status" value="1"/>
</dbReference>
<keyword evidence="3" id="KW-1133">Transmembrane helix</keyword>
<dbReference type="InterPro" id="IPR002172">
    <property type="entry name" value="LDrepeatLR_classA_rpt"/>
</dbReference>
<name>A0A8S3YNI1_9EUPU</name>
<accession>A0A8S3YNI1</accession>
<dbReference type="PROSITE" id="PS50068">
    <property type="entry name" value="LDLRA_2"/>
    <property type="match status" value="1"/>
</dbReference>
<dbReference type="Pfam" id="PF00057">
    <property type="entry name" value="Ldl_recept_a"/>
    <property type="match status" value="1"/>
</dbReference>
<feature type="disulfide bond" evidence="2">
    <location>
        <begin position="12"/>
        <end position="30"/>
    </location>
</feature>
<organism evidence="4 5">
    <name type="scientific">Candidula unifasciata</name>
    <dbReference type="NCBI Taxonomy" id="100452"/>
    <lineage>
        <taxon>Eukaryota</taxon>
        <taxon>Metazoa</taxon>
        <taxon>Spiralia</taxon>
        <taxon>Lophotrochozoa</taxon>
        <taxon>Mollusca</taxon>
        <taxon>Gastropoda</taxon>
        <taxon>Heterobranchia</taxon>
        <taxon>Euthyneura</taxon>
        <taxon>Panpulmonata</taxon>
        <taxon>Eupulmonata</taxon>
        <taxon>Stylommatophora</taxon>
        <taxon>Helicina</taxon>
        <taxon>Helicoidea</taxon>
        <taxon>Geomitridae</taxon>
        <taxon>Candidula</taxon>
    </lineage>
</organism>
<dbReference type="AlphaFoldDB" id="A0A8S3YNI1"/>
<keyword evidence="1 2" id="KW-1015">Disulfide bond</keyword>
<protein>
    <recommendedName>
        <fullName evidence="6">Vitellogenin receptor</fullName>
    </recommendedName>
</protein>
<evidence type="ECO:0000256" key="3">
    <source>
        <dbReference type="SAM" id="Phobius"/>
    </source>
</evidence>
<sequence length="134" mass="14533">SKPDVTCSGFKCDSGACVAKSLICDATDNCFDYSDEASNGTAHCHTSVWPFQGENWGVLASVLGAAVVLGVTAACCRHIRNKNCSVEDLYDLKEGPYVHKYAYRYAVIRAPKKPNQTNVVLGRDGHMHYTGTNV</sequence>
<keyword evidence="3" id="KW-0472">Membrane</keyword>
<feature type="non-terminal residue" evidence="4">
    <location>
        <position position="1"/>
    </location>
</feature>
<dbReference type="Gene3D" id="4.10.400.10">
    <property type="entry name" value="Low-density Lipoprotein Receptor"/>
    <property type="match status" value="1"/>
</dbReference>
<evidence type="ECO:0008006" key="6">
    <source>
        <dbReference type="Google" id="ProtNLM"/>
    </source>
</evidence>
<evidence type="ECO:0000313" key="4">
    <source>
        <dbReference type="EMBL" id="CAG5118747.1"/>
    </source>
</evidence>
<comment type="caution">
    <text evidence="4">The sequence shown here is derived from an EMBL/GenBank/DDBJ whole genome shotgun (WGS) entry which is preliminary data.</text>
</comment>
<evidence type="ECO:0000313" key="5">
    <source>
        <dbReference type="Proteomes" id="UP000678393"/>
    </source>
</evidence>
<dbReference type="SMART" id="SM00192">
    <property type="entry name" value="LDLa"/>
    <property type="match status" value="1"/>
</dbReference>
<proteinExistence type="predicted"/>
<dbReference type="OrthoDB" id="6514358at2759"/>
<dbReference type="EMBL" id="CAJHNH020000601">
    <property type="protein sequence ID" value="CAG5118747.1"/>
    <property type="molecule type" value="Genomic_DNA"/>
</dbReference>
<evidence type="ECO:0000256" key="1">
    <source>
        <dbReference type="ARBA" id="ARBA00023157"/>
    </source>
</evidence>
<keyword evidence="3" id="KW-0812">Transmembrane</keyword>
<evidence type="ECO:0000256" key="2">
    <source>
        <dbReference type="PROSITE-ProRule" id="PRU00124"/>
    </source>
</evidence>
<dbReference type="InterPro" id="IPR036055">
    <property type="entry name" value="LDL_receptor-like_sf"/>
</dbReference>
<keyword evidence="5" id="KW-1185">Reference proteome</keyword>
<feature type="transmembrane region" description="Helical" evidence="3">
    <location>
        <begin position="56"/>
        <end position="76"/>
    </location>
</feature>
<dbReference type="Proteomes" id="UP000678393">
    <property type="component" value="Unassembled WGS sequence"/>
</dbReference>
<dbReference type="CDD" id="cd00112">
    <property type="entry name" value="LDLa"/>
    <property type="match status" value="1"/>
</dbReference>
<gene>
    <name evidence="4" type="ORF">CUNI_LOCUS4305</name>
</gene>
<comment type="caution">
    <text evidence="2">Lacks conserved residue(s) required for the propagation of feature annotation.</text>
</comment>